<proteinExistence type="predicted"/>
<feature type="transmembrane region" description="Helical" evidence="5">
    <location>
        <begin position="133"/>
        <end position="152"/>
    </location>
</feature>
<evidence type="ECO:0000313" key="6">
    <source>
        <dbReference type="EMBL" id="THV07367.1"/>
    </source>
</evidence>
<reference evidence="6 7" key="1">
    <citation type="journal article" date="2019" name="Nat. Ecol. Evol.">
        <title>Megaphylogeny resolves global patterns of mushroom evolution.</title>
        <authorList>
            <person name="Varga T."/>
            <person name="Krizsan K."/>
            <person name="Foldi C."/>
            <person name="Dima B."/>
            <person name="Sanchez-Garcia M."/>
            <person name="Sanchez-Ramirez S."/>
            <person name="Szollosi G.J."/>
            <person name="Szarkandi J.G."/>
            <person name="Papp V."/>
            <person name="Albert L."/>
            <person name="Andreopoulos W."/>
            <person name="Angelini C."/>
            <person name="Antonin V."/>
            <person name="Barry K.W."/>
            <person name="Bougher N.L."/>
            <person name="Buchanan P."/>
            <person name="Buyck B."/>
            <person name="Bense V."/>
            <person name="Catcheside P."/>
            <person name="Chovatia M."/>
            <person name="Cooper J."/>
            <person name="Damon W."/>
            <person name="Desjardin D."/>
            <person name="Finy P."/>
            <person name="Geml J."/>
            <person name="Haridas S."/>
            <person name="Hughes K."/>
            <person name="Justo A."/>
            <person name="Karasinski D."/>
            <person name="Kautmanova I."/>
            <person name="Kiss B."/>
            <person name="Kocsube S."/>
            <person name="Kotiranta H."/>
            <person name="LaButti K.M."/>
            <person name="Lechner B.E."/>
            <person name="Liimatainen K."/>
            <person name="Lipzen A."/>
            <person name="Lukacs Z."/>
            <person name="Mihaltcheva S."/>
            <person name="Morgado L.N."/>
            <person name="Niskanen T."/>
            <person name="Noordeloos M.E."/>
            <person name="Ohm R.A."/>
            <person name="Ortiz-Santana B."/>
            <person name="Ovrebo C."/>
            <person name="Racz N."/>
            <person name="Riley R."/>
            <person name="Savchenko A."/>
            <person name="Shiryaev A."/>
            <person name="Soop K."/>
            <person name="Spirin V."/>
            <person name="Szebenyi C."/>
            <person name="Tomsovsky M."/>
            <person name="Tulloss R.E."/>
            <person name="Uehling J."/>
            <person name="Grigoriev I.V."/>
            <person name="Vagvolgyi C."/>
            <person name="Papp T."/>
            <person name="Martin F.M."/>
            <person name="Miettinen O."/>
            <person name="Hibbett D.S."/>
            <person name="Nagy L.G."/>
        </authorList>
    </citation>
    <scope>NUCLEOTIDE SEQUENCE [LARGE SCALE GENOMIC DNA]</scope>
    <source>
        <strain evidence="6 7">CBS 962.96</strain>
    </source>
</reference>
<evidence type="ECO:0000256" key="4">
    <source>
        <dbReference type="ARBA" id="ARBA00023136"/>
    </source>
</evidence>
<feature type="transmembrane region" description="Helical" evidence="5">
    <location>
        <begin position="240"/>
        <end position="259"/>
    </location>
</feature>
<evidence type="ECO:0008006" key="8">
    <source>
        <dbReference type="Google" id="ProtNLM"/>
    </source>
</evidence>
<feature type="transmembrane region" description="Helical" evidence="5">
    <location>
        <begin position="164"/>
        <end position="189"/>
    </location>
</feature>
<protein>
    <recommendedName>
        <fullName evidence="8">MFS general substrate transporter</fullName>
    </recommendedName>
</protein>
<evidence type="ECO:0000256" key="1">
    <source>
        <dbReference type="ARBA" id="ARBA00004141"/>
    </source>
</evidence>
<dbReference type="EMBL" id="ML179038">
    <property type="protein sequence ID" value="THV07367.1"/>
    <property type="molecule type" value="Genomic_DNA"/>
</dbReference>
<feature type="non-terminal residue" evidence="6">
    <location>
        <position position="1"/>
    </location>
</feature>
<feature type="transmembrane region" description="Helical" evidence="5">
    <location>
        <begin position="403"/>
        <end position="431"/>
    </location>
</feature>
<dbReference type="GO" id="GO:0016020">
    <property type="term" value="C:membrane"/>
    <property type="evidence" value="ECO:0007669"/>
    <property type="project" value="UniProtKB-SubCell"/>
</dbReference>
<feature type="transmembrane region" description="Helical" evidence="5">
    <location>
        <begin position="476"/>
        <end position="495"/>
    </location>
</feature>
<dbReference type="OrthoDB" id="3026777at2759"/>
<accession>A0A4S8MVP8</accession>
<evidence type="ECO:0000256" key="3">
    <source>
        <dbReference type="ARBA" id="ARBA00022989"/>
    </source>
</evidence>
<comment type="subcellular location">
    <subcellularLocation>
        <location evidence="1">Membrane</location>
        <topology evidence="1">Multi-pass membrane protein</topology>
    </subcellularLocation>
</comment>
<evidence type="ECO:0000313" key="7">
    <source>
        <dbReference type="Proteomes" id="UP000297245"/>
    </source>
</evidence>
<feature type="transmembrane region" description="Helical" evidence="5">
    <location>
        <begin position="443"/>
        <end position="464"/>
    </location>
</feature>
<name>A0A4S8MVP8_DENBC</name>
<dbReference type="AlphaFoldDB" id="A0A4S8MVP8"/>
<gene>
    <name evidence="6" type="ORF">K435DRAFT_833693</name>
</gene>
<organism evidence="6 7">
    <name type="scientific">Dendrothele bispora (strain CBS 962.96)</name>
    <dbReference type="NCBI Taxonomy" id="1314807"/>
    <lineage>
        <taxon>Eukaryota</taxon>
        <taxon>Fungi</taxon>
        <taxon>Dikarya</taxon>
        <taxon>Basidiomycota</taxon>
        <taxon>Agaricomycotina</taxon>
        <taxon>Agaricomycetes</taxon>
        <taxon>Agaricomycetidae</taxon>
        <taxon>Agaricales</taxon>
        <taxon>Agaricales incertae sedis</taxon>
        <taxon>Dendrothele</taxon>
    </lineage>
</organism>
<dbReference type="PANTHER" id="PTHR23507:SF1">
    <property type="entry name" value="FI18259P1-RELATED"/>
    <property type="match status" value="1"/>
</dbReference>
<dbReference type="PANTHER" id="PTHR23507">
    <property type="entry name" value="ZGC:174356"/>
    <property type="match status" value="1"/>
</dbReference>
<keyword evidence="4 5" id="KW-0472">Membrane</keyword>
<keyword evidence="3 5" id="KW-1133">Transmembrane helix</keyword>
<evidence type="ECO:0000256" key="2">
    <source>
        <dbReference type="ARBA" id="ARBA00022692"/>
    </source>
</evidence>
<dbReference type="Proteomes" id="UP000297245">
    <property type="component" value="Unassembled WGS sequence"/>
</dbReference>
<feature type="transmembrane region" description="Helical" evidence="5">
    <location>
        <begin position="201"/>
        <end position="228"/>
    </location>
</feature>
<keyword evidence="2 5" id="KW-0812">Transmembrane</keyword>
<feature type="transmembrane region" description="Helical" evidence="5">
    <location>
        <begin position="333"/>
        <end position="358"/>
    </location>
</feature>
<keyword evidence="7" id="KW-1185">Reference proteome</keyword>
<feature type="transmembrane region" description="Helical" evidence="5">
    <location>
        <begin position="280"/>
        <end position="307"/>
    </location>
</feature>
<sequence>MSHTIAEVEPLLGQDHHPDVPRLETDNRLSTSLKSLLRILPFLILYYARHTAKKVQNSLIYWDACHNFEEPTHHDLVTRSSLHHPTALTSVHDCKIGSWGRHEKTIQMVHTVAIVISIGFWSRLGDHLENRSLVLRIILSGLLLWDLVTVLVVKSSIPQTSPVIWLSMEAVYDGLFGGTAAVYALLHAYAVDVSLPGQRALLFTILQGCSITCEILGRLLLISFSGLLHINGPLSSESTFRTAVCSIILSAVSILYIFLVSSKSTRRHSVNDTVLNLRGFLVTALSPLVTFATSAKMALLGLALLAYSLTSNDTDRKLIYAALELHRSLSTDLGILVTIVILVTAVIVVHAISLLVVIPVLITQCRVAQPTSTTASSRLLATMIAFGTTVADLIAFIPSSHEIIFIVFGVFIPATIVVGLSPLLFSVGTLYFDLAGKSKQVGFVLGAMAGLQCLGEVISGYIFVAIGDGTGIRPRSVYLLTPALLAIVGLCLILLKIWEVPDDNVLVDSPEETSALVSAGELLEEDANPEPGASL</sequence>
<dbReference type="GO" id="GO:0022857">
    <property type="term" value="F:transmembrane transporter activity"/>
    <property type="evidence" value="ECO:0007669"/>
    <property type="project" value="TreeGrafter"/>
</dbReference>
<evidence type="ECO:0000256" key="5">
    <source>
        <dbReference type="SAM" id="Phobius"/>
    </source>
</evidence>